<comment type="cofactor">
    <cofactor evidence="1">
        <name>Mg(2+)</name>
        <dbReference type="ChEBI" id="CHEBI:18420"/>
    </cofactor>
</comment>
<dbReference type="GO" id="GO:0008865">
    <property type="term" value="F:fructokinase activity"/>
    <property type="evidence" value="ECO:0007669"/>
    <property type="project" value="UniProtKB-EC"/>
</dbReference>
<keyword evidence="7" id="KW-0862">Zinc</keyword>
<dbReference type="eggNOG" id="ENOG502QRD3">
    <property type="taxonomic scope" value="Eukaryota"/>
</dbReference>
<dbReference type="Gene3D" id="3.30.420.40">
    <property type="match status" value="1"/>
</dbReference>
<dbReference type="PANTHER" id="PTHR42742:SF3">
    <property type="entry name" value="FRUCTOKINASE"/>
    <property type="match status" value="1"/>
</dbReference>
<dbReference type="EC" id="2.7.1.4" evidence="11"/>
<keyword evidence="9" id="KW-0460">Magnesium</keyword>
<dbReference type="PANTHER" id="PTHR42742">
    <property type="entry name" value="TRANSCRIPTIONAL REPRESSOR MPRA"/>
    <property type="match status" value="1"/>
</dbReference>
<evidence type="ECO:0000256" key="12">
    <source>
        <dbReference type="ARBA" id="ARBA00048451"/>
    </source>
</evidence>
<dbReference type="EMBL" id="KQ243273">
    <property type="protein sequence ID" value="KNC76068.1"/>
    <property type="molecule type" value="Genomic_DNA"/>
</dbReference>
<evidence type="ECO:0000256" key="9">
    <source>
        <dbReference type="ARBA" id="ARBA00022842"/>
    </source>
</evidence>
<dbReference type="RefSeq" id="XP_014149970.1">
    <property type="nucleotide sequence ID" value="XM_014294495.1"/>
</dbReference>
<evidence type="ECO:0000256" key="1">
    <source>
        <dbReference type="ARBA" id="ARBA00001946"/>
    </source>
</evidence>
<proteinExistence type="inferred from homology"/>
<evidence type="ECO:0000256" key="11">
    <source>
        <dbReference type="ARBA" id="ARBA00038887"/>
    </source>
</evidence>
<protein>
    <recommendedName>
        <fullName evidence="11">fructokinase</fullName>
        <ecNumber evidence="11">2.7.1.4</ecNumber>
    </recommendedName>
</protein>
<evidence type="ECO:0000256" key="4">
    <source>
        <dbReference type="ARBA" id="ARBA00022723"/>
    </source>
</evidence>
<reference evidence="13 14" key="1">
    <citation type="submission" date="2011-02" db="EMBL/GenBank/DDBJ databases">
        <title>The Genome Sequence of Sphaeroforma arctica JP610.</title>
        <authorList>
            <consortium name="The Broad Institute Genome Sequencing Platform"/>
            <person name="Russ C."/>
            <person name="Cuomo C."/>
            <person name="Young S.K."/>
            <person name="Zeng Q."/>
            <person name="Gargeya S."/>
            <person name="Alvarado L."/>
            <person name="Berlin A."/>
            <person name="Chapman S.B."/>
            <person name="Chen Z."/>
            <person name="Freedman E."/>
            <person name="Gellesch M."/>
            <person name="Goldberg J."/>
            <person name="Griggs A."/>
            <person name="Gujja S."/>
            <person name="Heilman E."/>
            <person name="Heiman D."/>
            <person name="Howarth C."/>
            <person name="Mehta T."/>
            <person name="Neiman D."/>
            <person name="Pearson M."/>
            <person name="Roberts A."/>
            <person name="Saif S."/>
            <person name="Shea T."/>
            <person name="Shenoy N."/>
            <person name="Sisk P."/>
            <person name="Stolte C."/>
            <person name="Sykes S."/>
            <person name="White J."/>
            <person name="Yandava C."/>
            <person name="Burger G."/>
            <person name="Gray M.W."/>
            <person name="Holland P.W.H."/>
            <person name="King N."/>
            <person name="Lang F.B.F."/>
            <person name="Roger A.J."/>
            <person name="Ruiz-Trillo I."/>
            <person name="Haas B."/>
            <person name="Nusbaum C."/>
            <person name="Birren B."/>
        </authorList>
    </citation>
    <scope>NUCLEOTIDE SEQUENCE [LARGE SCALE GENOMIC DNA]</scope>
    <source>
        <strain evidence="13 14">JP610</strain>
    </source>
</reference>
<dbReference type="OrthoDB" id="10260668at2759"/>
<gene>
    <name evidence="13" type="ORF">SARC_11419</name>
</gene>
<organism evidence="13 14">
    <name type="scientific">Sphaeroforma arctica JP610</name>
    <dbReference type="NCBI Taxonomy" id="667725"/>
    <lineage>
        <taxon>Eukaryota</taxon>
        <taxon>Ichthyosporea</taxon>
        <taxon>Ichthyophonida</taxon>
        <taxon>Sphaeroforma</taxon>
    </lineage>
</organism>
<dbReference type="FunFam" id="3.30.420.40:FF:000153">
    <property type="entry name" value="Putative fructokinase"/>
    <property type="match status" value="1"/>
</dbReference>
<evidence type="ECO:0000313" key="14">
    <source>
        <dbReference type="Proteomes" id="UP000054560"/>
    </source>
</evidence>
<dbReference type="STRING" id="667725.A0A0L0FJ94"/>
<comment type="catalytic activity">
    <reaction evidence="12">
        <text>D-fructose + ATP = D-fructose 6-phosphate + ADP + H(+)</text>
        <dbReference type="Rhea" id="RHEA:16125"/>
        <dbReference type="ChEBI" id="CHEBI:15378"/>
        <dbReference type="ChEBI" id="CHEBI:30616"/>
        <dbReference type="ChEBI" id="CHEBI:37721"/>
        <dbReference type="ChEBI" id="CHEBI:61527"/>
        <dbReference type="ChEBI" id="CHEBI:456216"/>
        <dbReference type="EC" id="2.7.1.4"/>
    </reaction>
</comment>
<evidence type="ECO:0000256" key="7">
    <source>
        <dbReference type="ARBA" id="ARBA00022833"/>
    </source>
</evidence>
<name>A0A0L0FJ94_9EUKA</name>
<dbReference type="AlphaFoldDB" id="A0A0L0FJ94"/>
<keyword evidence="3" id="KW-0808">Transferase</keyword>
<dbReference type="Proteomes" id="UP000054560">
    <property type="component" value="Unassembled WGS sequence"/>
</dbReference>
<dbReference type="Pfam" id="PF00480">
    <property type="entry name" value="ROK"/>
    <property type="match status" value="1"/>
</dbReference>
<evidence type="ECO:0000313" key="13">
    <source>
        <dbReference type="EMBL" id="KNC76068.1"/>
    </source>
</evidence>
<dbReference type="InterPro" id="IPR043129">
    <property type="entry name" value="ATPase_NBD"/>
</dbReference>
<dbReference type="InterPro" id="IPR000600">
    <property type="entry name" value="ROK"/>
</dbReference>
<evidence type="ECO:0000256" key="10">
    <source>
        <dbReference type="ARBA" id="ARBA00023277"/>
    </source>
</evidence>
<dbReference type="GeneID" id="25911923"/>
<keyword evidence="6" id="KW-0418">Kinase</keyword>
<feature type="non-terminal residue" evidence="13">
    <location>
        <position position="121"/>
    </location>
</feature>
<accession>A0A0L0FJ94</accession>
<keyword evidence="10" id="KW-0119">Carbohydrate metabolism</keyword>
<comment type="similarity">
    <text evidence="2">Belongs to the ROK (NagC/XylR) family.</text>
</comment>
<dbReference type="SUPFAM" id="SSF53067">
    <property type="entry name" value="Actin-like ATPase domain"/>
    <property type="match status" value="1"/>
</dbReference>
<keyword evidence="8" id="KW-0067">ATP-binding</keyword>
<keyword evidence="5" id="KW-0547">Nucleotide-binding</keyword>
<dbReference type="InterPro" id="IPR051804">
    <property type="entry name" value="Carb_Metab_Reg_Kinase/Isom"/>
</dbReference>
<evidence type="ECO:0000256" key="6">
    <source>
        <dbReference type="ARBA" id="ARBA00022777"/>
    </source>
</evidence>
<sequence length="121" mass="13059">MTRHAAVELGGTSIRLAICEDTPLNIIATHELNTTTPDESLGACNKWLEENKPFVSIGIASFGPVDLDPNSETYGHITTTPKPHWGMADVVGKFKHFDVPIGFDTDVNAPALAEIEYGDHG</sequence>
<dbReference type="GO" id="GO:0005524">
    <property type="term" value="F:ATP binding"/>
    <property type="evidence" value="ECO:0007669"/>
    <property type="project" value="UniProtKB-KW"/>
</dbReference>
<dbReference type="GO" id="GO:0046872">
    <property type="term" value="F:metal ion binding"/>
    <property type="evidence" value="ECO:0007669"/>
    <property type="project" value="UniProtKB-KW"/>
</dbReference>
<keyword evidence="4" id="KW-0479">Metal-binding</keyword>
<evidence type="ECO:0000256" key="2">
    <source>
        <dbReference type="ARBA" id="ARBA00006479"/>
    </source>
</evidence>
<keyword evidence="14" id="KW-1185">Reference proteome</keyword>
<evidence type="ECO:0000256" key="3">
    <source>
        <dbReference type="ARBA" id="ARBA00022679"/>
    </source>
</evidence>
<evidence type="ECO:0000256" key="5">
    <source>
        <dbReference type="ARBA" id="ARBA00022741"/>
    </source>
</evidence>
<evidence type="ECO:0000256" key="8">
    <source>
        <dbReference type="ARBA" id="ARBA00022840"/>
    </source>
</evidence>